<proteinExistence type="predicted"/>
<evidence type="ECO:0000313" key="4">
    <source>
        <dbReference type="Proteomes" id="UP000183208"/>
    </source>
</evidence>
<name>A0A1H5JIZ2_9BRAD</name>
<accession>A0A1H5JIZ2</accession>
<dbReference type="EMBL" id="FNTI01000002">
    <property type="protein sequence ID" value="SEE79347.1"/>
    <property type="molecule type" value="Genomic_DNA"/>
</dbReference>
<sequence length="97" mass="10521">MPAWTERNWDHERDLRKHEPRPTDKLPPLPLHVQAPPIAGALEIAILAQSVPLMQAAELIEQYARTEAAAARVDATAAAIDRVCTAIEAHGATNAQA</sequence>
<dbReference type="RefSeq" id="WP_074830638.1">
    <property type="nucleotide sequence ID" value="NZ_FNTI01000001.1"/>
</dbReference>
<dbReference type="Proteomes" id="UP000183208">
    <property type="component" value="Unassembled WGS sequence"/>
</dbReference>
<dbReference type="EMBL" id="FNTI01000001">
    <property type="protein sequence ID" value="SEE52525.1"/>
    <property type="molecule type" value="Genomic_DNA"/>
</dbReference>
<evidence type="ECO:0000313" key="2">
    <source>
        <dbReference type="EMBL" id="SEE52525.1"/>
    </source>
</evidence>
<reference evidence="2 4" key="1">
    <citation type="submission" date="2016-10" db="EMBL/GenBank/DDBJ databases">
        <authorList>
            <person name="de Groot N.N."/>
        </authorList>
    </citation>
    <scope>NUCLEOTIDE SEQUENCE [LARGE SCALE GENOMIC DNA]</scope>
    <source>
        <strain evidence="2 4">GAS522</strain>
    </source>
</reference>
<feature type="compositionally biased region" description="Basic and acidic residues" evidence="1">
    <location>
        <begin position="7"/>
        <end position="24"/>
    </location>
</feature>
<organism evidence="2 4">
    <name type="scientific">Bradyrhizobium lablabi</name>
    <dbReference type="NCBI Taxonomy" id="722472"/>
    <lineage>
        <taxon>Bacteria</taxon>
        <taxon>Pseudomonadati</taxon>
        <taxon>Pseudomonadota</taxon>
        <taxon>Alphaproteobacteria</taxon>
        <taxon>Hyphomicrobiales</taxon>
        <taxon>Nitrobacteraceae</taxon>
        <taxon>Bradyrhizobium</taxon>
    </lineage>
</organism>
<evidence type="ECO:0000313" key="3">
    <source>
        <dbReference type="EMBL" id="SEE79347.1"/>
    </source>
</evidence>
<dbReference type="AlphaFoldDB" id="A0A1H5JIZ2"/>
<gene>
    <name evidence="2" type="ORF">SAMN05444171_7854</name>
    <name evidence="3" type="ORF">SAMN05444171_8084</name>
</gene>
<evidence type="ECO:0000256" key="1">
    <source>
        <dbReference type="SAM" id="MobiDB-lite"/>
    </source>
</evidence>
<feature type="region of interest" description="Disordered" evidence="1">
    <location>
        <begin position="1"/>
        <end position="31"/>
    </location>
</feature>
<protein>
    <submittedName>
        <fullName evidence="2">Uncharacterized protein</fullName>
    </submittedName>
</protein>